<keyword evidence="5" id="KW-1185">Reference proteome</keyword>
<reference evidence="4 5" key="1">
    <citation type="submission" date="2020-08" db="EMBL/GenBank/DDBJ databases">
        <title>Polaribacter sp. L12M9 isolated from gut of the Korean scallop.</title>
        <authorList>
            <person name="Jeong Y.S."/>
        </authorList>
    </citation>
    <scope>NUCLEOTIDE SEQUENCE [LARGE SCALE GENOMIC DNA]</scope>
    <source>
        <strain evidence="4 5">L12M9</strain>
    </source>
</reference>
<protein>
    <submittedName>
        <fullName evidence="4">T9SS type A sorting domain-containing protein</fullName>
    </submittedName>
</protein>
<evidence type="ECO:0000256" key="1">
    <source>
        <dbReference type="ARBA" id="ARBA00022729"/>
    </source>
</evidence>
<evidence type="ECO:0000313" key="5">
    <source>
        <dbReference type="Proteomes" id="UP000515808"/>
    </source>
</evidence>
<dbReference type="Pfam" id="PF18962">
    <property type="entry name" value="Por_Secre_tail"/>
    <property type="match status" value="1"/>
</dbReference>
<dbReference type="Gene3D" id="3.40.630.40">
    <property type="entry name" value="Zn-dependent exopeptidases"/>
    <property type="match status" value="1"/>
</dbReference>
<dbReference type="AlphaFoldDB" id="A0A7G9L688"/>
<dbReference type="Proteomes" id="UP000515808">
    <property type="component" value="Chromosome"/>
</dbReference>
<evidence type="ECO:0000256" key="2">
    <source>
        <dbReference type="SAM" id="SignalP"/>
    </source>
</evidence>
<dbReference type="KEGG" id="ppec:H9W90_07910"/>
<evidence type="ECO:0000313" key="4">
    <source>
        <dbReference type="EMBL" id="QNM84137.1"/>
    </source>
</evidence>
<accession>A0A7G9L688</accession>
<evidence type="ECO:0000259" key="3">
    <source>
        <dbReference type="Pfam" id="PF18962"/>
    </source>
</evidence>
<feature type="signal peptide" evidence="2">
    <location>
        <begin position="1"/>
        <end position="27"/>
    </location>
</feature>
<keyword evidence="1 2" id="KW-0732">Signal</keyword>
<feature type="domain" description="Secretion system C-terminal sorting" evidence="3">
    <location>
        <begin position="1191"/>
        <end position="1253"/>
    </location>
</feature>
<dbReference type="NCBIfam" id="TIGR04183">
    <property type="entry name" value="Por_Secre_tail"/>
    <property type="match status" value="1"/>
</dbReference>
<feature type="chain" id="PRO_5028833379" evidence="2">
    <location>
        <begin position="28"/>
        <end position="1255"/>
    </location>
</feature>
<dbReference type="InterPro" id="IPR026444">
    <property type="entry name" value="Secre_tail"/>
</dbReference>
<name>A0A7G9L688_9FLAO</name>
<sequence length="1255" mass="136403">MTKKISPNFLRRLIVLIIFSKSLTFFSQNVDVSIIVDWNQWSTENKIELYSPTDIKLLTIVHPNGYSAGSSSDVYDAILPSTPLNISVNDNIPAESGYYVILYDRYGDGWNSNGNMSITIDGVANSFTFDGNFSTSATNSEITQTEYFAVNKTIVLDDASFSYSKNSYCGADSNPTPTITGENGGTFSSTSGLSLNSSSGQINIAASTIGNYVVTYTTTNPDQNSSTKNISITSEDVATFSYPTSRVNKNDLDLLPTTTGQSGTYSSTSGLDINSSTGVIDVSDSTEGTYTVTYTTNGSCPITITDSVTIINEAFPGVSQYQNSSKKYIEYIPGTMPIIISAPHGGRLQPSELPTRSCGTNEMDDNTDVLIKEIQKKCFDQFGAYPYIIVNRLHRRKLDPNRNESVATCGNSTAKIYFDAFHGFIDQASTDINNKFGKGLYIDLHGQSHSIPRIEAGYNLPSSSFDEDLNNTSTNTTELARVTIKNLIENNISNSTFEDLIRGENSFGGIMQVTGGIQYANLGYAGCSRTEGYRTVPSNIGNGNQGSCDDTNPGSNSYFAGDYYSNIRHGSGDTSTNNSVVQGGGTVKGGGGTIDGIMTEVNRRVRDLGSVYSSTYGVSDGNSPTIPYFSRDYAKVIEKFIDVHYNDFSNFTFTENSYSIHGLDPTPTINGISGGTFSSTSGLSINSSTGKIDLSASTQGTYMVSYTAPNVGEYYKKEFQITINDAAVTNEFIANSGNWSDSNNWSLTRLPITIDIVSIPVGKTANLNLENVFVNNISVAGVLNINAGKSITVTENLTTTGTTKIKSNATSSGSLIVNGTVTGNISYDRYIKDNTSWYLISSPVENQDIDLFANATPLLAGSGNNRSLSSYNNVTPGWDYYQNGTTTSGNFTIGKGHSIRISSAGNITFTGDLKTDDVEKEVKVGTNGWNLIGNPFPSFLNLNDPANSVNNIIDINFNVLQSGFKAIYFWDTASATYKPFNNASDAKYISPGQGYFVRVSSDGIIKMNENMQNHKSENLFMRGESERFEIKLKMNNGTLEKNTDIKYINGTTTGLDDGYDAGLFSGSSTSFALYTHLVAENDGTKYALQALPDSDFNSMIVPVGINAIANSEITFSADILNIPNGLKVYIEDKELNTFTRIDETNASYKVELSSDLNSGGRFYIHTTTETLSITNDIVKENIQIFKTGKRILTINGLEQGKSKVKVYNTIGKEVFNTNFSNQLSKEIILPKLTSGIYFIQLESNSKKINKKIILE</sequence>
<dbReference type="EMBL" id="CP060695">
    <property type="protein sequence ID" value="QNM84137.1"/>
    <property type="molecule type" value="Genomic_DNA"/>
</dbReference>
<gene>
    <name evidence="4" type="ORF">H9W90_07910</name>
</gene>
<dbReference type="SUPFAM" id="SSF53187">
    <property type="entry name" value="Zn-dependent exopeptidases"/>
    <property type="match status" value="1"/>
</dbReference>
<organism evidence="4 5">
    <name type="scientific">Polaribacter pectinis</name>
    <dbReference type="NCBI Taxonomy" id="2738844"/>
    <lineage>
        <taxon>Bacteria</taxon>
        <taxon>Pseudomonadati</taxon>
        <taxon>Bacteroidota</taxon>
        <taxon>Flavobacteriia</taxon>
        <taxon>Flavobacteriales</taxon>
        <taxon>Flavobacteriaceae</taxon>
    </lineage>
</organism>
<dbReference type="RefSeq" id="WP_187481093.1">
    <property type="nucleotide sequence ID" value="NZ_CP060695.1"/>
</dbReference>
<proteinExistence type="predicted"/>